<gene>
    <name evidence="11" type="ORF">O181_094801</name>
</gene>
<dbReference type="GO" id="GO:0012505">
    <property type="term" value="C:endomembrane system"/>
    <property type="evidence" value="ECO:0007669"/>
    <property type="project" value="TreeGrafter"/>
</dbReference>
<dbReference type="InterPro" id="IPR006011">
    <property type="entry name" value="Syntaxin_N"/>
</dbReference>
<comment type="caution">
    <text evidence="11">The sequence shown here is derived from an EMBL/GenBank/DDBJ whole genome shotgun (WGS) entry which is preliminary data.</text>
</comment>
<organism evidence="11 12">
    <name type="scientific">Austropuccinia psidii MF-1</name>
    <dbReference type="NCBI Taxonomy" id="1389203"/>
    <lineage>
        <taxon>Eukaryota</taxon>
        <taxon>Fungi</taxon>
        <taxon>Dikarya</taxon>
        <taxon>Basidiomycota</taxon>
        <taxon>Pucciniomycotina</taxon>
        <taxon>Pucciniomycetes</taxon>
        <taxon>Pucciniales</taxon>
        <taxon>Sphaerophragmiaceae</taxon>
        <taxon>Austropuccinia</taxon>
    </lineage>
</organism>
<dbReference type="InterPro" id="IPR010989">
    <property type="entry name" value="SNARE"/>
</dbReference>
<feature type="region of interest" description="Disordered" evidence="8">
    <location>
        <begin position="1"/>
        <end position="113"/>
    </location>
</feature>
<comment type="subcellular location">
    <subcellularLocation>
        <location evidence="1">Membrane</location>
        <topology evidence="1">Single-pass type IV membrane protein</topology>
    </subcellularLocation>
</comment>
<dbReference type="GO" id="GO:0048278">
    <property type="term" value="P:vesicle docking"/>
    <property type="evidence" value="ECO:0007669"/>
    <property type="project" value="TreeGrafter"/>
</dbReference>
<dbReference type="GO" id="GO:0006886">
    <property type="term" value="P:intracellular protein transport"/>
    <property type="evidence" value="ECO:0007669"/>
    <property type="project" value="TreeGrafter"/>
</dbReference>
<dbReference type="FunFam" id="1.20.58.70:FF:000008">
    <property type="entry name" value="Syntaxin family protein"/>
    <property type="match status" value="1"/>
</dbReference>
<dbReference type="GO" id="GO:0006906">
    <property type="term" value="P:vesicle fusion"/>
    <property type="evidence" value="ECO:0007669"/>
    <property type="project" value="TreeGrafter"/>
</dbReference>
<evidence type="ECO:0000256" key="7">
    <source>
        <dbReference type="SAM" id="Coils"/>
    </source>
</evidence>
<evidence type="ECO:0000313" key="12">
    <source>
        <dbReference type="Proteomes" id="UP000765509"/>
    </source>
</evidence>
<sequence>MARDRLAAMRNDHSGYRDRDEFDSYNDPPAAPAYRLQPSNNIRSTRPSQSTSSSFDDEKPDYDDYYHHQPTINKLKPRQDNPHQPPIELGPVKKSKSNPNQDQDQKGPREVSSTEEFFDAISNLQVDLKELQHLITEIDDLSKRSLDSSHQDREQAQDEINHLGDEIRNLSSQLKHSIQTFEADHSLLRQRGDPDGNLSVRMDQLAALKKRFVETVQRYAQVEQNSRKAMKARIERQVRIVKPDASEAEIQAAVEDEASGTGAVFQQALMSSNRMGSARNALKEVQSRAADIKRIEQTITELAQLFNDMATMVEEQDVHVQHIEKQAEVVHQDVEAATQELKQAVVSAKGARSKRKCCFVIILILILLIGGGVAVYVLIKTGVIGGTSTAHSNASTNATASNAPSSSSTTKSSPS</sequence>
<dbReference type="OrthoDB" id="10255013at2759"/>
<dbReference type="InterPro" id="IPR045242">
    <property type="entry name" value="Syntaxin"/>
</dbReference>
<dbReference type="PANTHER" id="PTHR19957:SF307">
    <property type="entry name" value="PROTEIN SSO1-RELATED"/>
    <property type="match status" value="1"/>
</dbReference>
<feature type="transmembrane region" description="Helical" evidence="9">
    <location>
        <begin position="357"/>
        <end position="379"/>
    </location>
</feature>
<dbReference type="GO" id="GO:0000149">
    <property type="term" value="F:SNARE binding"/>
    <property type="evidence" value="ECO:0007669"/>
    <property type="project" value="TreeGrafter"/>
</dbReference>
<evidence type="ECO:0000256" key="6">
    <source>
        <dbReference type="ARBA" id="ARBA00023136"/>
    </source>
</evidence>
<dbReference type="GO" id="GO:0005484">
    <property type="term" value="F:SNAP receptor activity"/>
    <property type="evidence" value="ECO:0007669"/>
    <property type="project" value="TreeGrafter"/>
</dbReference>
<name>A0A9Q3J3X6_9BASI</name>
<evidence type="ECO:0000256" key="2">
    <source>
        <dbReference type="ARBA" id="ARBA00009063"/>
    </source>
</evidence>
<keyword evidence="12" id="KW-1185">Reference proteome</keyword>
<dbReference type="CDD" id="cd15849">
    <property type="entry name" value="SNARE_Sso1"/>
    <property type="match status" value="1"/>
</dbReference>
<keyword evidence="3 9" id="KW-0812">Transmembrane</keyword>
<evidence type="ECO:0000256" key="1">
    <source>
        <dbReference type="ARBA" id="ARBA00004211"/>
    </source>
</evidence>
<dbReference type="InterPro" id="IPR000727">
    <property type="entry name" value="T_SNARE_dom"/>
</dbReference>
<feature type="region of interest" description="Disordered" evidence="8">
    <location>
        <begin position="390"/>
        <end position="415"/>
    </location>
</feature>
<evidence type="ECO:0000256" key="9">
    <source>
        <dbReference type="SAM" id="Phobius"/>
    </source>
</evidence>
<feature type="coiled-coil region" evidence="7">
    <location>
        <begin position="121"/>
        <end position="173"/>
    </location>
</feature>
<dbReference type="SUPFAM" id="SSF47661">
    <property type="entry name" value="t-snare proteins"/>
    <property type="match status" value="1"/>
</dbReference>
<keyword evidence="5 7" id="KW-0175">Coiled coil</keyword>
<protein>
    <recommendedName>
        <fullName evidence="10">t-SNARE coiled-coil homology domain-containing protein</fullName>
    </recommendedName>
</protein>
<keyword evidence="4 9" id="KW-1133">Transmembrane helix</keyword>
<evidence type="ECO:0000256" key="4">
    <source>
        <dbReference type="ARBA" id="ARBA00022989"/>
    </source>
</evidence>
<evidence type="ECO:0000256" key="8">
    <source>
        <dbReference type="SAM" id="MobiDB-lite"/>
    </source>
</evidence>
<dbReference type="SMART" id="SM00397">
    <property type="entry name" value="t_SNARE"/>
    <property type="match status" value="1"/>
</dbReference>
<evidence type="ECO:0000313" key="11">
    <source>
        <dbReference type="EMBL" id="MBW0555086.1"/>
    </source>
</evidence>
<dbReference type="PROSITE" id="PS50192">
    <property type="entry name" value="T_SNARE"/>
    <property type="match status" value="1"/>
</dbReference>
<feature type="compositionally biased region" description="Basic and acidic residues" evidence="8">
    <location>
        <begin position="1"/>
        <end position="22"/>
    </location>
</feature>
<keyword evidence="6 9" id="KW-0472">Membrane</keyword>
<comment type="similarity">
    <text evidence="2">Belongs to the syntaxin family.</text>
</comment>
<reference evidence="11" key="1">
    <citation type="submission" date="2021-03" db="EMBL/GenBank/DDBJ databases">
        <title>Draft genome sequence of rust myrtle Austropuccinia psidii MF-1, a brazilian biotype.</title>
        <authorList>
            <person name="Quecine M.C."/>
            <person name="Pachon D.M.R."/>
            <person name="Bonatelli M.L."/>
            <person name="Correr F.H."/>
            <person name="Franceschini L.M."/>
            <person name="Leite T.F."/>
            <person name="Margarido G.R.A."/>
            <person name="Almeida C.A."/>
            <person name="Ferrarezi J.A."/>
            <person name="Labate C.A."/>
        </authorList>
    </citation>
    <scope>NUCLEOTIDE SEQUENCE</scope>
    <source>
        <strain evidence="11">MF-1</strain>
    </source>
</reference>
<dbReference type="GO" id="GO:0005886">
    <property type="term" value="C:plasma membrane"/>
    <property type="evidence" value="ECO:0007669"/>
    <property type="project" value="TreeGrafter"/>
</dbReference>
<dbReference type="Pfam" id="PF00804">
    <property type="entry name" value="Syntaxin"/>
    <property type="match status" value="1"/>
</dbReference>
<dbReference type="Gene3D" id="1.20.58.70">
    <property type="match status" value="1"/>
</dbReference>
<dbReference type="PANTHER" id="PTHR19957">
    <property type="entry name" value="SYNTAXIN"/>
    <property type="match status" value="1"/>
</dbReference>
<accession>A0A9Q3J3X6</accession>
<dbReference type="EMBL" id="AVOT02061957">
    <property type="protein sequence ID" value="MBW0555086.1"/>
    <property type="molecule type" value="Genomic_DNA"/>
</dbReference>
<evidence type="ECO:0000256" key="3">
    <source>
        <dbReference type="ARBA" id="ARBA00022692"/>
    </source>
</evidence>
<dbReference type="Pfam" id="PF05739">
    <property type="entry name" value="SNARE"/>
    <property type="match status" value="1"/>
</dbReference>
<feature type="domain" description="T-SNARE coiled-coil homology" evidence="10">
    <location>
        <begin position="282"/>
        <end position="344"/>
    </location>
</feature>
<feature type="compositionally biased region" description="Low complexity" evidence="8">
    <location>
        <begin position="43"/>
        <end position="54"/>
    </location>
</feature>
<proteinExistence type="inferred from homology"/>
<dbReference type="GO" id="GO:0006887">
    <property type="term" value="P:exocytosis"/>
    <property type="evidence" value="ECO:0007669"/>
    <property type="project" value="TreeGrafter"/>
</dbReference>
<dbReference type="AlphaFoldDB" id="A0A9Q3J3X6"/>
<evidence type="ECO:0000259" key="10">
    <source>
        <dbReference type="PROSITE" id="PS50192"/>
    </source>
</evidence>
<dbReference type="GO" id="GO:0031201">
    <property type="term" value="C:SNARE complex"/>
    <property type="evidence" value="ECO:0007669"/>
    <property type="project" value="TreeGrafter"/>
</dbReference>
<dbReference type="Proteomes" id="UP000765509">
    <property type="component" value="Unassembled WGS sequence"/>
</dbReference>
<evidence type="ECO:0000256" key="5">
    <source>
        <dbReference type="ARBA" id="ARBA00023054"/>
    </source>
</evidence>